<organism evidence="3 4">
    <name type="scientific">Heterodermia speciosa</name>
    <dbReference type="NCBI Taxonomy" id="116794"/>
    <lineage>
        <taxon>Eukaryota</taxon>
        <taxon>Fungi</taxon>
        <taxon>Dikarya</taxon>
        <taxon>Ascomycota</taxon>
        <taxon>Pezizomycotina</taxon>
        <taxon>Lecanoromycetes</taxon>
        <taxon>OSLEUM clade</taxon>
        <taxon>Lecanoromycetidae</taxon>
        <taxon>Caliciales</taxon>
        <taxon>Physciaceae</taxon>
        <taxon>Heterodermia</taxon>
    </lineage>
</organism>
<feature type="chain" id="PRO_5034082314" description="Effector protein" evidence="2">
    <location>
        <begin position="22"/>
        <end position="107"/>
    </location>
</feature>
<sequence length="107" mass="11009">MRVLLPAAILLLIQLVPTSIAAPVAVPAPTAQPSSSFPNVADRSLPLEAREPAKTKGQATKAKAKHGTPTDYAHVDLQGMLGDLVIPQEIKTNSSSTATATKTAAAT</sequence>
<evidence type="ECO:0000256" key="2">
    <source>
        <dbReference type="SAM" id="SignalP"/>
    </source>
</evidence>
<gene>
    <name evidence="3" type="ORF">HETSPECPRED_007087</name>
</gene>
<evidence type="ECO:0000313" key="3">
    <source>
        <dbReference type="EMBL" id="CAF9907274.1"/>
    </source>
</evidence>
<accession>A0A8H3EL71</accession>
<protein>
    <recommendedName>
        <fullName evidence="5">Effector protein</fullName>
    </recommendedName>
</protein>
<dbReference type="Proteomes" id="UP000664521">
    <property type="component" value="Unassembled WGS sequence"/>
</dbReference>
<feature type="signal peptide" evidence="2">
    <location>
        <begin position="1"/>
        <end position="21"/>
    </location>
</feature>
<keyword evidence="2" id="KW-0732">Signal</keyword>
<evidence type="ECO:0008006" key="5">
    <source>
        <dbReference type="Google" id="ProtNLM"/>
    </source>
</evidence>
<evidence type="ECO:0000313" key="4">
    <source>
        <dbReference type="Proteomes" id="UP000664521"/>
    </source>
</evidence>
<dbReference type="AlphaFoldDB" id="A0A8H3EL71"/>
<name>A0A8H3EL71_9LECA</name>
<feature type="region of interest" description="Disordered" evidence="1">
    <location>
        <begin position="28"/>
        <end position="70"/>
    </location>
</feature>
<evidence type="ECO:0000256" key="1">
    <source>
        <dbReference type="SAM" id="MobiDB-lite"/>
    </source>
</evidence>
<reference evidence="3" key="1">
    <citation type="submission" date="2021-03" db="EMBL/GenBank/DDBJ databases">
        <authorList>
            <person name="Tagirdzhanova G."/>
        </authorList>
    </citation>
    <scope>NUCLEOTIDE SEQUENCE</scope>
</reference>
<proteinExistence type="predicted"/>
<comment type="caution">
    <text evidence="3">The sequence shown here is derived from an EMBL/GenBank/DDBJ whole genome shotgun (WGS) entry which is preliminary data.</text>
</comment>
<dbReference type="EMBL" id="CAJPDS010000005">
    <property type="protein sequence ID" value="CAF9907274.1"/>
    <property type="molecule type" value="Genomic_DNA"/>
</dbReference>
<keyword evidence="4" id="KW-1185">Reference proteome</keyword>